<name>A0A0F9DZ90_9ZZZZ</name>
<evidence type="ECO:0000313" key="2">
    <source>
        <dbReference type="EMBL" id="KKL67059.1"/>
    </source>
</evidence>
<dbReference type="Pfam" id="PF26119">
    <property type="entry name" value="DUF8036"/>
    <property type="match status" value="1"/>
</dbReference>
<feature type="transmembrane region" description="Helical" evidence="1">
    <location>
        <begin position="6"/>
        <end position="27"/>
    </location>
</feature>
<organism evidence="2">
    <name type="scientific">marine sediment metagenome</name>
    <dbReference type="NCBI Taxonomy" id="412755"/>
    <lineage>
        <taxon>unclassified sequences</taxon>
        <taxon>metagenomes</taxon>
        <taxon>ecological metagenomes</taxon>
    </lineage>
</organism>
<dbReference type="AlphaFoldDB" id="A0A0F9DZ90"/>
<reference evidence="2" key="1">
    <citation type="journal article" date="2015" name="Nature">
        <title>Complex archaea that bridge the gap between prokaryotes and eukaryotes.</title>
        <authorList>
            <person name="Spang A."/>
            <person name="Saw J.H."/>
            <person name="Jorgensen S.L."/>
            <person name="Zaremba-Niedzwiedzka K."/>
            <person name="Martijn J."/>
            <person name="Lind A.E."/>
            <person name="van Eijk R."/>
            <person name="Schleper C."/>
            <person name="Guy L."/>
            <person name="Ettema T.J."/>
        </authorList>
    </citation>
    <scope>NUCLEOTIDE SEQUENCE</scope>
</reference>
<sequence>MEPTSAILSGVSIANIAVLGILICTFGKMYAKTKAQLPIGMIVVSSMLLLHNVIGAFAYFSMDQLFSQDIFPYMLGVVIAELAGLLIFLKITLD</sequence>
<comment type="caution">
    <text evidence="2">The sequence shown here is derived from an EMBL/GenBank/DDBJ whole genome shotgun (WGS) entry which is preliminary data.</text>
</comment>
<accession>A0A0F9DZ90</accession>
<gene>
    <name evidence="2" type="ORF">LCGC14_2138780</name>
</gene>
<feature type="transmembrane region" description="Helical" evidence="1">
    <location>
        <begin position="70"/>
        <end position="89"/>
    </location>
</feature>
<keyword evidence="1" id="KW-0472">Membrane</keyword>
<feature type="transmembrane region" description="Helical" evidence="1">
    <location>
        <begin position="39"/>
        <end position="58"/>
    </location>
</feature>
<dbReference type="EMBL" id="LAZR01026999">
    <property type="protein sequence ID" value="KKL67059.1"/>
    <property type="molecule type" value="Genomic_DNA"/>
</dbReference>
<keyword evidence="1" id="KW-0812">Transmembrane</keyword>
<proteinExistence type="predicted"/>
<keyword evidence="1" id="KW-1133">Transmembrane helix</keyword>
<dbReference type="InterPro" id="IPR058349">
    <property type="entry name" value="DUF8036"/>
</dbReference>
<protein>
    <submittedName>
        <fullName evidence="2">Uncharacterized protein</fullName>
    </submittedName>
</protein>
<evidence type="ECO:0000256" key="1">
    <source>
        <dbReference type="SAM" id="Phobius"/>
    </source>
</evidence>